<reference evidence="7" key="1">
    <citation type="journal article" date="2023" name="Science">
        <title>Elucidation of the pathway for biosynthesis of saponin adjuvants from the soapbark tree.</title>
        <authorList>
            <person name="Reed J."/>
            <person name="Orme A."/>
            <person name="El-Demerdash A."/>
            <person name="Owen C."/>
            <person name="Martin L.B.B."/>
            <person name="Misra R.C."/>
            <person name="Kikuchi S."/>
            <person name="Rejzek M."/>
            <person name="Martin A.C."/>
            <person name="Harkess A."/>
            <person name="Leebens-Mack J."/>
            <person name="Louveau T."/>
            <person name="Stephenson M.J."/>
            <person name="Osbourn A."/>
        </authorList>
    </citation>
    <scope>NUCLEOTIDE SEQUENCE</scope>
    <source>
        <strain evidence="7">S10</strain>
    </source>
</reference>
<dbReference type="PANTHER" id="PTHR22894:SF4">
    <property type="entry name" value="E3 UBIQUITIN-PROTEIN LIGASE RNF170-LIKE ISOFORM X1"/>
    <property type="match status" value="1"/>
</dbReference>
<evidence type="ECO:0000259" key="6">
    <source>
        <dbReference type="PROSITE" id="PS50089"/>
    </source>
</evidence>
<evidence type="ECO:0000313" key="7">
    <source>
        <dbReference type="EMBL" id="KAJ7968049.1"/>
    </source>
</evidence>
<dbReference type="EMBL" id="JARAOO010000005">
    <property type="protein sequence ID" value="KAJ7968049.1"/>
    <property type="molecule type" value="Genomic_DNA"/>
</dbReference>
<dbReference type="AlphaFoldDB" id="A0AAD7M169"/>
<name>A0AAD7M169_QUISA</name>
<feature type="domain" description="RING-type" evidence="6">
    <location>
        <begin position="10"/>
        <end position="52"/>
    </location>
</feature>
<dbReference type="InterPro" id="IPR001841">
    <property type="entry name" value="Znf_RING"/>
</dbReference>
<keyword evidence="1" id="KW-0479">Metal-binding</keyword>
<feature type="transmembrane region" description="Helical" evidence="5">
    <location>
        <begin position="181"/>
        <end position="201"/>
    </location>
</feature>
<keyword evidence="2 4" id="KW-0863">Zinc-finger</keyword>
<evidence type="ECO:0000313" key="8">
    <source>
        <dbReference type="Proteomes" id="UP001163823"/>
    </source>
</evidence>
<feature type="transmembrane region" description="Helical" evidence="5">
    <location>
        <begin position="128"/>
        <end position="150"/>
    </location>
</feature>
<dbReference type="InterPro" id="IPR017907">
    <property type="entry name" value="Znf_RING_CS"/>
</dbReference>
<dbReference type="SUPFAM" id="SSF57850">
    <property type="entry name" value="RING/U-box"/>
    <property type="match status" value="1"/>
</dbReference>
<evidence type="ECO:0000256" key="2">
    <source>
        <dbReference type="ARBA" id="ARBA00022771"/>
    </source>
</evidence>
<keyword evidence="5" id="KW-0812">Transmembrane</keyword>
<proteinExistence type="predicted"/>
<keyword evidence="5" id="KW-0472">Membrane</keyword>
<gene>
    <name evidence="7" type="ORF">O6P43_012211</name>
</gene>
<keyword evidence="3" id="KW-0862">Zinc</keyword>
<dbReference type="Gene3D" id="3.30.40.10">
    <property type="entry name" value="Zinc/RING finger domain, C3HC4 (zinc finger)"/>
    <property type="match status" value="1"/>
</dbReference>
<dbReference type="PROSITE" id="PS00518">
    <property type="entry name" value="ZF_RING_1"/>
    <property type="match status" value="1"/>
</dbReference>
<accession>A0AAD7M169</accession>
<dbReference type="PROSITE" id="PS50089">
    <property type="entry name" value="ZF_RING_2"/>
    <property type="match status" value="1"/>
</dbReference>
<dbReference type="GO" id="GO:0008270">
    <property type="term" value="F:zinc ion binding"/>
    <property type="evidence" value="ECO:0007669"/>
    <property type="project" value="UniProtKB-KW"/>
</dbReference>
<dbReference type="InterPro" id="IPR013083">
    <property type="entry name" value="Znf_RING/FYVE/PHD"/>
</dbReference>
<organism evidence="7 8">
    <name type="scientific">Quillaja saponaria</name>
    <name type="common">Soap bark tree</name>
    <dbReference type="NCBI Taxonomy" id="32244"/>
    <lineage>
        <taxon>Eukaryota</taxon>
        <taxon>Viridiplantae</taxon>
        <taxon>Streptophyta</taxon>
        <taxon>Embryophyta</taxon>
        <taxon>Tracheophyta</taxon>
        <taxon>Spermatophyta</taxon>
        <taxon>Magnoliopsida</taxon>
        <taxon>eudicotyledons</taxon>
        <taxon>Gunneridae</taxon>
        <taxon>Pentapetalae</taxon>
        <taxon>rosids</taxon>
        <taxon>fabids</taxon>
        <taxon>Fabales</taxon>
        <taxon>Quillajaceae</taxon>
        <taxon>Quillaja</taxon>
    </lineage>
</organism>
<evidence type="ECO:0000256" key="5">
    <source>
        <dbReference type="SAM" id="Phobius"/>
    </source>
</evidence>
<dbReference type="Proteomes" id="UP001163823">
    <property type="component" value="Chromosome 5"/>
</dbReference>
<dbReference type="PANTHER" id="PTHR22894">
    <property type="entry name" value="RING-TYPE DOMAIN-CONTAINING PROTEIN"/>
    <property type="match status" value="1"/>
</dbReference>
<feature type="transmembrane region" description="Helical" evidence="5">
    <location>
        <begin position="156"/>
        <end position="174"/>
    </location>
</feature>
<comment type="caution">
    <text evidence="7">The sequence shown here is derived from an EMBL/GenBank/DDBJ whole genome shotgun (WGS) entry which is preliminary data.</text>
</comment>
<keyword evidence="5" id="KW-1133">Transmembrane helix</keyword>
<dbReference type="InterPro" id="IPR038896">
    <property type="entry name" value="RNF170"/>
</dbReference>
<dbReference type="GO" id="GO:0061630">
    <property type="term" value="F:ubiquitin protein ligase activity"/>
    <property type="evidence" value="ECO:0007669"/>
    <property type="project" value="InterPro"/>
</dbReference>
<sequence>MEGPPEDDCCPVCHGRFNLPCRTSCFHWFCGDCILRVWLYGDAMKQCRCPLCCRCFSRLTPLEASFDCNQDPGAMKIMENLRRYNRLHVGGLKGLTQKALELPFLARMTLQDMMDPDKTRANLFKARMFAILVGCIYVLIPLDFIPIGMYTVAVDIIFLSNSLIVSYVHVGCYFTDKREILNFFDLGALMFVTTMHIVGLFRTMRLRQQ</sequence>
<protein>
    <submittedName>
        <fullName evidence="7">E3 ubiquitin-protein ligase</fullName>
    </submittedName>
</protein>
<keyword evidence="8" id="KW-1185">Reference proteome</keyword>
<evidence type="ECO:0000256" key="4">
    <source>
        <dbReference type="PROSITE-ProRule" id="PRU00175"/>
    </source>
</evidence>
<evidence type="ECO:0000256" key="3">
    <source>
        <dbReference type="ARBA" id="ARBA00022833"/>
    </source>
</evidence>
<evidence type="ECO:0000256" key="1">
    <source>
        <dbReference type="ARBA" id="ARBA00022723"/>
    </source>
</evidence>
<dbReference type="SMART" id="SM00184">
    <property type="entry name" value="RING"/>
    <property type="match status" value="1"/>
</dbReference>